<comment type="cofactor">
    <cofactor evidence="2">
        <name>Mg(2+)</name>
        <dbReference type="ChEBI" id="CHEBI:18420"/>
    </cofactor>
</comment>
<evidence type="ECO:0000256" key="9">
    <source>
        <dbReference type="ARBA" id="ARBA00049301"/>
    </source>
</evidence>
<evidence type="ECO:0000256" key="6">
    <source>
        <dbReference type="ARBA" id="ARBA00023002"/>
    </source>
</evidence>
<dbReference type="PROSITE" id="PS00470">
    <property type="entry name" value="IDH_IMDH"/>
    <property type="match status" value="1"/>
</dbReference>
<evidence type="ECO:0000256" key="1">
    <source>
        <dbReference type="ARBA" id="ARBA00001936"/>
    </source>
</evidence>
<proteinExistence type="inferred from homology"/>
<dbReference type="InterPro" id="IPR050501">
    <property type="entry name" value="ICDH/IPMDH"/>
</dbReference>
<keyword evidence="12" id="KW-1185">Reference proteome</keyword>
<organism evidence="11 12">
    <name type="scientific">Gaetbulibacter aquiaggeris</name>
    <dbReference type="NCBI Taxonomy" id="1735373"/>
    <lineage>
        <taxon>Bacteria</taxon>
        <taxon>Pseudomonadati</taxon>
        <taxon>Bacteroidota</taxon>
        <taxon>Flavobacteriia</taxon>
        <taxon>Flavobacteriales</taxon>
        <taxon>Flavobacteriaceae</taxon>
        <taxon>Gaetbulibacter</taxon>
    </lineage>
</organism>
<evidence type="ECO:0000313" key="11">
    <source>
        <dbReference type="EMBL" id="MFH6768832.1"/>
    </source>
</evidence>
<dbReference type="EC" id="1.1.1.83" evidence="4"/>
<comment type="caution">
    <text evidence="11">The sequence shown here is derived from an EMBL/GenBank/DDBJ whole genome shotgun (WGS) entry which is preliminary data.</text>
</comment>
<dbReference type="Proteomes" id="UP001610104">
    <property type="component" value="Unassembled WGS sequence"/>
</dbReference>
<evidence type="ECO:0000256" key="7">
    <source>
        <dbReference type="ARBA" id="ARBA00023027"/>
    </source>
</evidence>
<sequence length="349" mass="38793">MHNKYTLNIIPGDGIGKEVVPVSLKVLEKLSEKFDFQLKFKFFDYSCDYYLKHGAMMDKDGMKKLADCDAILLGAVGMPNVPDHISLWGLLIPIRRAFDQYVNLRPVKSLKGINGVLKEKKNIDYLIVRENSEGEYSDLGGIIYPDTENEMVIQHSVFSKKGTERIVKYAFELAHHRKKTLTSATKSNGIIHSMIFWDNIFENISKQNPKVITSKFHIDILCAQVVKNPDWFDVIVASNLFGDILSDLGPVCTGGMGIAPSANLNPEGKFPSMFEPVHGSAPDIYGKNIANPIATIWSCVMMLEYLGEKEAAAHLFACIEKITESTKTTPDLGGSLTTTQVGESIIELL</sequence>
<dbReference type="EMBL" id="JBAWKC010000002">
    <property type="protein sequence ID" value="MFH6768832.1"/>
    <property type="molecule type" value="Genomic_DNA"/>
</dbReference>
<keyword evidence="5" id="KW-0479">Metal-binding</keyword>
<dbReference type="NCBIfam" id="NF006048">
    <property type="entry name" value="PRK08194.1"/>
    <property type="match status" value="1"/>
</dbReference>
<accession>A0ABW7MPT3</accession>
<dbReference type="Gene3D" id="3.40.718.10">
    <property type="entry name" value="Isopropylmalate Dehydrogenase"/>
    <property type="match status" value="1"/>
</dbReference>
<dbReference type="Pfam" id="PF00180">
    <property type="entry name" value="Iso_dh"/>
    <property type="match status" value="1"/>
</dbReference>
<comment type="similarity">
    <text evidence="3">Belongs to the isocitrate and isopropylmalate dehydrogenases family.</text>
</comment>
<reference evidence="11 12" key="1">
    <citation type="submission" date="2024-02" db="EMBL/GenBank/DDBJ databases">
        <title>A Gaetbulibacter species isolated from tidal flats and genomic insights of their niches.</title>
        <authorList>
            <person name="Ye Y."/>
        </authorList>
    </citation>
    <scope>NUCLEOTIDE SEQUENCE [LARGE SCALE GENOMIC DNA]</scope>
    <source>
        <strain evidence="11 12">KEM-8</strain>
    </source>
</reference>
<keyword evidence="7" id="KW-0520">NAD</keyword>
<dbReference type="InterPro" id="IPR011829">
    <property type="entry name" value="TTC_DH"/>
</dbReference>
<evidence type="ECO:0000256" key="5">
    <source>
        <dbReference type="ARBA" id="ARBA00022723"/>
    </source>
</evidence>
<comment type="catalytic activity">
    <reaction evidence="9">
        <text>(R)-malate + NAD(+) = pyruvate + CO2 + NADH</text>
        <dbReference type="Rhea" id="RHEA:18365"/>
        <dbReference type="ChEBI" id="CHEBI:15361"/>
        <dbReference type="ChEBI" id="CHEBI:15588"/>
        <dbReference type="ChEBI" id="CHEBI:16526"/>
        <dbReference type="ChEBI" id="CHEBI:57540"/>
        <dbReference type="ChEBI" id="CHEBI:57945"/>
        <dbReference type="EC" id="1.1.1.83"/>
    </reaction>
</comment>
<dbReference type="InterPro" id="IPR019818">
    <property type="entry name" value="IsoCit/isopropylmalate_DH_CS"/>
</dbReference>
<dbReference type="SMART" id="SM01329">
    <property type="entry name" value="Iso_dh"/>
    <property type="match status" value="1"/>
</dbReference>
<evidence type="ECO:0000313" key="12">
    <source>
        <dbReference type="Proteomes" id="UP001610104"/>
    </source>
</evidence>
<dbReference type="PANTHER" id="PTHR43275:SF1">
    <property type="entry name" value="D-MALATE DEHYDROGENASE [DECARBOXYLATING]"/>
    <property type="match status" value="1"/>
</dbReference>
<protein>
    <recommendedName>
        <fullName evidence="4">D-malate dehydrogenase (decarboxylating)</fullName>
        <ecNumber evidence="4">1.1.1.83</ecNumber>
    </recommendedName>
</protein>
<feature type="domain" description="Isopropylmalate dehydrogenase-like" evidence="10">
    <location>
        <begin position="6"/>
        <end position="345"/>
    </location>
</feature>
<dbReference type="RefSeq" id="WP_395438079.1">
    <property type="nucleotide sequence ID" value="NZ_JBAWKC010000002.1"/>
</dbReference>
<dbReference type="InterPro" id="IPR024084">
    <property type="entry name" value="IsoPropMal-DH-like_dom"/>
</dbReference>
<dbReference type="NCBIfam" id="TIGR02089">
    <property type="entry name" value="TTC"/>
    <property type="match status" value="1"/>
</dbReference>
<name>A0ABW7MPT3_9FLAO</name>
<evidence type="ECO:0000259" key="10">
    <source>
        <dbReference type="SMART" id="SM01329"/>
    </source>
</evidence>
<evidence type="ECO:0000256" key="8">
    <source>
        <dbReference type="ARBA" id="ARBA00023211"/>
    </source>
</evidence>
<dbReference type="SUPFAM" id="SSF53659">
    <property type="entry name" value="Isocitrate/Isopropylmalate dehydrogenase-like"/>
    <property type="match status" value="1"/>
</dbReference>
<comment type="cofactor">
    <cofactor evidence="1">
        <name>Mn(2+)</name>
        <dbReference type="ChEBI" id="CHEBI:29035"/>
    </cofactor>
</comment>
<keyword evidence="6 11" id="KW-0560">Oxidoreductase</keyword>
<dbReference type="PANTHER" id="PTHR43275">
    <property type="entry name" value="D-MALATE DEHYDROGENASE [DECARBOXYLATING]"/>
    <property type="match status" value="1"/>
</dbReference>
<evidence type="ECO:0000256" key="4">
    <source>
        <dbReference type="ARBA" id="ARBA00013126"/>
    </source>
</evidence>
<gene>
    <name evidence="11" type="ORF">V8G56_08800</name>
</gene>
<dbReference type="GO" id="GO:0009027">
    <property type="term" value="F:tartrate dehydrogenase activity"/>
    <property type="evidence" value="ECO:0007669"/>
    <property type="project" value="UniProtKB-EC"/>
</dbReference>
<keyword evidence="8" id="KW-0464">Manganese</keyword>
<evidence type="ECO:0000256" key="2">
    <source>
        <dbReference type="ARBA" id="ARBA00001946"/>
    </source>
</evidence>
<evidence type="ECO:0000256" key="3">
    <source>
        <dbReference type="ARBA" id="ARBA00007769"/>
    </source>
</evidence>